<feature type="region of interest" description="Disordered" evidence="1">
    <location>
        <begin position="58"/>
        <end position="93"/>
    </location>
</feature>
<dbReference type="OrthoDB" id="3833686at2759"/>
<keyword evidence="3" id="KW-1185">Reference proteome</keyword>
<evidence type="ECO:0000313" key="3">
    <source>
        <dbReference type="Proteomes" id="UP000809789"/>
    </source>
</evidence>
<accession>A0A8K0LD82</accession>
<organism evidence="2 3">
    <name type="scientific">Elsinoe batatas</name>
    <dbReference type="NCBI Taxonomy" id="2601811"/>
    <lineage>
        <taxon>Eukaryota</taxon>
        <taxon>Fungi</taxon>
        <taxon>Dikarya</taxon>
        <taxon>Ascomycota</taxon>
        <taxon>Pezizomycotina</taxon>
        <taxon>Dothideomycetes</taxon>
        <taxon>Dothideomycetidae</taxon>
        <taxon>Myriangiales</taxon>
        <taxon>Elsinoaceae</taxon>
        <taxon>Elsinoe</taxon>
    </lineage>
</organism>
<evidence type="ECO:0000313" key="2">
    <source>
        <dbReference type="EMBL" id="KAG8630083.1"/>
    </source>
</evidence>
<dbReference type="EMBL" id="JAESVG020000002">
    <property type="protein sequence ID" value="KAG8630083.1"/>
    <property type="molecule type" value="Genomic_DNA"/>
</dbReference>
<comment type="caution">
    <text evidence="2">The sequence shown here is derived from an EMBL/GenBank/DDBJ whole genome shotgun (WGS) entry which is preliminary data.</text>
</comment>
<proteinExistence type="predicted"/>
<reference evidence="2" key="1">
    <citation type="submission" date="2021-07" db="EMBL/GenBank/DDBJ databases">
        <title>Elsinoe batatas strain:CRI-CJ2 Genome sequencing and assembly.</title>
        <authorList>
            <person name="Huang L."/>
        </authorList>
    </citation>
    <scope>NUCLEOTIDE SEQUENCE</scope>
    <source>
        <strain evidence="2">CRI-CJ2</strain>
    </source>
</reference>
<evidence type="ECO:0000256" key="1">
    <source>
        <dbReference type="SAM" id="MobiDB-lite"/>
    </source>
</evidence>
<dbReference type="Proteomes" id="UP000809789">
    <property type="component" value="Unassembled WGS sequence"/>
</dbReference>
<gene>
    <name evidence="2" type="ORF">KVT40_001702</name>
</gene>
<dbReference type="AlphaFoldDB" id="A0A8K0LD82"/>
<protein>
    <submittedName>
        <fullName evidence="2">Uncharacterized protein</fullName>
    </submittedName>
</protein>
<name>A0A8K0LD82_9PEZI</name>
<sequence>MDSLSKEEANDLLKALLTNLRNTLATFGPDSPQAASVKETVRAFLLSMRAHGIETELSRSSLEGGNTAAQGRDDAAVQGSGAESMEIDAPSNEVDQLVKQLMSSMKLS</sequence>
<feature type="compositionally biased region" description="Polar residues" evidence="1">
    <location>
        <begin position="58"/>
        <end position="69"/>
    </location>
</feature>